<dbReference type="SUPFAM" id="SSF52096">
    <property type="entry name" value="ClpP/crotonase"/>
    <property type="match status" value="1"/>
</dbReference>
<dbReference type="InterPro" id="IPR047180">
    <property type="entry name" value="HoxX-like"/>
</dbReference>
<dbReference type="Pfam" id="PF00378">
    <property type="entry name" value="ECH_1"/>
    <property type="match status" value="1"/>
</dbReference>
<sequence length="616" mass="65710">MRILLIASAYNSLTQRVHAELRDRGHAVSVAVTPRGPDVRRAVLRHLPDLVVAPMLKTAIPEDVWTAHTCLVVHPGPVGDRGPASLDWAIHEDAATWGVTVLQAVGEMDAGPVWANVEFPVPRPRVAKSDLYRNEVSDAALAAVLLAVDRFASGDHVPQPQPQPQSGPSGSHAVAVRSRPAMRQETRGIAWGEDSTETVLRKLRAADSQPGVRDELLGGAWYLHGGHAEDGLRGRPGDLLATRAGAICRATTDGAVWIPEMRAVAVPGAPRACKLPATSALAGRLPSLPDLPPPLTVPEGRRTWTDIRYREDGPVGFLSFSFPGGAMSTGHCRRLLDAYREACSRPTAVLVLGGSRDFFSNGIHLNVIEAAADPAAESWANINAMNDLVEAVLTTTDRLVVSALGGNAAAGGAMLALAADEVWCRSGSVLNPHYRRMGLYGSEYWTYTLPRRVGGPMARRLTQEAQPVTAAAALDMGLVDRVIDCGPQDFGAQITRMAARLADLPATQLRVAAKKAEHERREAVTPLSVFRERELARMSRTFTDPEAPYHALRRAFARKEPSEGALECPLDGPSDGPLDGPSGGPLDGPMDGSLEGPVEGHLDVLPDAVAAERADG</sequence>
<dbReference type="GO" id="GO:0003824">
    <property type="term" value="F:catalytic activity"/>
    <property type="evidence" value="ECO:0007669"/>
    <property type="project" value="UniProtKB-ARBA"/>
</dbReference>
<evidence type="ECO:0000256" key="1">
    <source>
        <dbReference type="SAM" id="MobiDB-lite"/>
    </source>
</evidence>
<dbReference type="CDD" id="cd06558">
    <property type="entry name" value="crotonase-like"/>
    <property type="match status" value="1"/>
</dbReference>
<dbReference type="PIRSF" id="PIRSF006787">
    <property type="entry name" value="Hydrgn_mat_HoxX"/>
    <property type="match status" value="1"/>
</dbReference>
<dbReference type="CDD" id="cd08650">
    <property type="entry name" value="FMT_core_HypX_N"/>
    <property type="match status" value="1"/>
</dbReference>
<dbReference type="Gene3D" id="3.40.50.12230">
    <property type="match status" value="1"/>
</dbReference>
<dbReference type="InterPro" id="IPR009188">
    <property type="entry name" value="NiFe-hyd_mat_HypX/HoxX"/>
</dbReference>
<keyword evidence="4" id="KW-1185">Reference proteome</keyword>
<name>A0A5R9FM70_9ACTN</name>
<accession>A0A5R9FM70</accession>
<dbReference type="InterPro" id="IPR036477">
    <property type="entry name" value="Formyl_transf_N_sf"/>
</dbReference>
<reference evidence="3 4" key="1">
    <citation type="submission" date="2019-05" db="EMBL/GenBank/DDBJ databases">
        <title>Streptomyces sp. NEAU-C151, a novel actinomycete isolated from soil.</title>
        <authorList>
            <person name="Han L."/>
            <person name="Jiang H."/>
        </authorList>
    </citation>
    <scope>NUCLEOTIDE SEQUENCE [LARGE SCALE GENOMIC DNA]</scope>
    <source>
        <strain evidence="3 4">NEAU-C151</strain>
    </source>
</reference>
<gene>
    <name evidence="3" type="ORF">FE633_24205</name>
</gene>
<dbReference type="CDD" id="cd08701">
    <property type="entry name" value="FMT_C_HypX"/>
    <property type="match status" value="1"/>
</dbReference>
<comment type="caution">
    <text evidence="3">The sequence shown here is derived from an EMBL/GenBank/DDBJ whole genome shotgun (WGS) entry which is preliminary data.</text>
</comment>
<dbReference type="PANTHER" id="PTHR43388">
    <property type="entry name" value="HYDROGENASE MATURATION FACTOR HOXX"/>
    <property type="match status" value="1"/>
</dbReference>
<dbReference type="InterPro" id="IPR005793">
    <property type="entry name" value="Formyl_trans_C"/>
</dbReference>
<evidence type="ECO:0000313" key="4">
    <source>
        <dbReference type="Proteomes" id="UP000305906"/>
    </source>
</evidence>
<dbReference type="InterPro" id="IPR029045">
    <property type="entry name" value="ClpP/crotonase-like_dom_sf"/>
</dbReference>
<proteinExistence type="predicted"/>
<dbReference type="Gene3D" id="3.90.226.10">
    <property type="entry name" value="2-enoyl-CoA Hydratase, Chain A, domain 1"/>
    <property type="match status" value="1"/>
</dbReference>
<dbReference type="InterPro" id="IPR001753">
    <property type="entry name" value="Enoyl-CoA_hydra/iso"/>
</dbReference>
<dbReference type="EMBL" id="VBZC01000027">
    <property type="protein sequence ID" value="TLS43689.1"/>
    <property type="molecule type" value="Genomic_DNA"/>
</dbReference>
<feature type="region of interest" description="Disordered" evidence="1">
    <location>
        <begin position="560"/>
        <end position="603"/>
    </location>
</feature>
<feature type="domain" description="Formyl transferase C-terminal" evidence="2">
    <location>
        <begin position="182"/>
        <end position="262"/>
    </location>
</feature>
<dbReference type="Pfam" id="PF02911">
    <property type="entry name" value="Formyl_trans_C"/>
    <property type="match status" value="1"/>
</dbReference>
<dbReference type="AlphaFoldDB" id="A0A5R9FM70"/>
<dbReference type="RefSeq" id="WP_138047287.1">
    <property type="nucleotide sequence ID" value="NZ_VBZC01000027.1"/>
</dbReference>
<feature type="compositionally biased region" description="Low complexity" evidence="1">
    <location>
        <begin position="569"/>
        <end position="580"/>
    </location>
</feature>
<feature type="region of interest" description="Disordered" evidence="1">
    <location>
        <begin position="154"/>
        <end position="184"/>
    </location>
</feature>
<dbReference type="PANTHER" id="PTHR43388:SF1">
    <property type="entry name" value="HYDROGENASE MATURATION FACTOR HOXX"/>
    <property type="match status" value="1"/>
</dbReference>
<evidence type="ECO:0000313" key="3">
    <source>
        <dbReference type="EMBL" id="TLS43689.1"/>
    </source>
</evidence>
<dbReference type="Proteomes" id="UP000305906">
    <property type="component" value="Unassembled WGS sequence"/>
</dbReference>
<evidence type="ECO:0000259" key="2">
    <source>
        <dbReference type="Pfam" id="PF02911"/>
    </source>
</evidence>
<protein>
    <submittedName>
        <fullName evidence="3">Hydrogenase maturation protein</fullName>
    </submittedName>
</protein>
<dbReference type="SUPFAM" id="SSF53328">
    <property type="entry name" value="Formyltransferase"/>
    <property type="match status" value="1"/>
</dbReference>
<organism evidence="3 4">
    <name type="scientific">Streptomyces montanus</name>
    <dbReference type="NCBI Taxonomy" id="2580423"/>
    <lineage>
        <taxon>Bacteria</taxon>
        <taxon>Bacillati</taxon>
        <taxon>Actinomycetota</taxon>
        <taxon>Actinomycetes</taxon>
        <taxon>Kitasatosporales</taxon>
        <taxon>Streptomycetaceae</taxon>
        <taxon>Streptomyces</taxon>
    </lineage>
</organism>